<proteinExistence type="predicted"/>
<gene>
    <name evidence="3" type="ORF">L2299_09480</name>
</gene>
<feature type="compositionally biased region" description="Low complexity" evidence="1">
    <location>
        <begin position="367"/>
        <end position="397"/>
    </location>
</feature>
<feature type="region of interest" description="Disordered" evidence="1">
    <location>
        <begin position="538"/>
        <end position="611"/>
    </location>
</feature>
<dbReference type="RefSeq" id="WP_205333348.1">
    <property type="nucleotide sequence ID" value="NZ_JAKJLQ010000006.1"/>
</dbReference>
<dbReference type="Pfam" id="PF02720">
    <property type="entry name" value="DUF222"/>
    <property type="match status" value="1"/>
</dbReference>
<evidence type="ECO:0000313" key="3">
    <source>
        <dbReference type="EMBL" id="MDF6101285.1"/>
    </source>
</evidence>
<evidence type="ECO:0000259" key="2">
    <source>
        <dbReference type="Pfam" id="PF02720"/>
    </source>
</evidence>
<dbReference type="InterPro" id="IPR003615">
    <property type="entry name" value="HNH_nuc"/>
</dbReference>
<name>A0ABT6BTH1_9ACTN</name>
<reference evidence="3" key="2">
    <citation type="submission" date="2022-01" db="EMBL/GenBank/DDBJ databases">
        <authorList>
            <person name="Sanchez-Suarez J."/>
            <person name="Villamil L."/>
            <person name="Diaz L.E."/>
        </authorList>
    </citation>
    <scope>NUCLEOTIDE SEQUENCE</scope>
    <source>
        <strain evidence="3">EUFUS-Z928</strain>
    </source>
</reference>
<dbReference type="Proteomes" id="UP001152308">
    <property type="component" value="Unassembled WGS sequence"/>
</dbReference>
<dbReference type="InterPro" id="IPR003870">
    <property type="entry name" value="DUF222"/>
</dbReference>
<dbReference type="EMBL" id="JAKJLQ010000006">
    <property type="protein sequence ID" value="MDF6101285.1"/>
    <property type="molecule type" value="Genomic_DNA"/>
</dbReference>
<organism evidence="3 4">
    <name type="scientific">Gordonia hongkongensis</name>
    <dbReference type="NCBI Taxonomy" id="1701090"/>
    <lineage>
        <taxon>Bacteria</taxon>
        <taxon>Bacillati</taxon>
        <taxon>Actinomycetota</taxon>
        <taxon>Actinomycetes</taxon>
        <taxon>Mycobacteriales</taxon>
        <taxon>Gordoniaceae</taxon>
        <taxon>Gordonia</taxon>
    </lineage>
</organism>
<reference evidence="3" key="1">
    <citation type="journal article" date="2022" name="Data Brief">
        <title>Draft genome sequence data of Gordonia hongkongensis strain EUFUS-Z928 isolated from the octocoral Eunicea fusca.</title>
        <authorList>
            <person name="Sanchez-Suarez J."/>
            <person name="Diaz L."/>
            <person name="Melo-Bolivar J."/>
            <person name="Villamil L."/>
        </authorList>
    </citation>
    <scope>NUCLEOTIDE SEQUENCE</scope>
    <source>
        <strain evidence="3">EUFUS-Z928</strain>
    </source>
</reference>
<feature type="compositionally biased region" description="Basic and acidic residues" evidence="1">
    <location>
        <begin position="565"/>
        <end position="594"/>
    </location>
</feature>
<dbReference type="CDD" id="cd00085">
    <property type="entry name" value="HNHc"/>
    <property type="match status" value="1"/>
</dbReference>
<keyword evidence="4" id="KW-1185">Reference proteome</keyword>
<accession>A0ABT6BTH1</accession>
<feature type="domain" description="DUF222" evidence="2">
    <location>
        <begin position="66"/>
        <end position="320"/>
    </location>
</feature>
<feature type="compositionally biased region" description="Polar residues" evidence="1">
    <location>
        <begin position="357"/>
        <end position="366"/>
    </location>
</feature>
<evidence type="ECO:0000256" key="1">
    <source>
        <dbReference type="SAM" id="MobiDB-lite"/>
    </source>
</evidence>
<sequence length="611" mass="65734">MGAWTDLPGEFLAGVDPARPAEADTATHMQRLGSIRAGESYLAWCRYQTILVLCDRLLTTVGNSYVSDGFGDIVARVSREAGITRYRAGMLVDEALCLRDRLPRVLETLRDGIIGPHQIREIIGRTHLVSDDHLLDPDDPDSRRIIEVLDESIADLLRSRSGSWSTSGLRDMIDRLVFGHDADAVRERRREALDKRGVWTENHGDGTGEITAVMAAENIRACDASVRELAASVCDRDGRTLGERKSDAMCALLTRTAFTCACGQSDCTATPVDPGGSAAGTEIVIHVVTDADTLAGGSGPGWVDGHGVICDDHVRDLAARPDATIRPVTPVRTPPSHVVAGGPAVTGDGGYDDTTTQASNIAAPQQDTAGSDTDTDTNADAGGAGYASTPPTSATPSAEPPSTEPVSSEVVVVYPAALPGDPYRPTNACAEFVRVRDGYCTEPGCTRSAFTADVDHVAEYDHARPARGGATSSENLNAKCRPGHLHKTHSGWTDVQYRDDEGRLVTEYVTPEGFVIPGEAETLEDLFPNLRRIRFEQAAKAPPSPRIIVPERQGRQQQGRPPRTITERTAAKHAKRREERARNKAQREADRLARAEAASHQPGTPDDPPPF</sequence>
<feature type="region of interest" description="Disordered" evidence="1">
    <location>
        <begin position="325"/>
        <end position="406"/>
    </location>
</feature>
<protein>
    <submittedName>
        <fullName evidence="3">DUF222 domain-containing protein</fullName>
    </submittedName>
</protein>
<evidence type="ECO:0000313" key="4">
    <source>
        <dbReference type="Proteomes" id="UP001152308"/>
    </source>
</evidence>
<feature type="compositionally biased region" description="Low complexity" evidence="1">
    <location>
        <begin position="326"/>
        <end position="335"/>
    </location>
</feature>
<comment type="caution">
    <text evidence="3">The sequence shown here is derived from an EMBL/GenBank/DDBJ whole genome shotgun (WGS) entry which is preliminary data.</text>
</comment>